<reference evidence="1" key="1">
    <citation type="submission" date="2022-02" db="EMBL/GenBank/DDBJ databases">
        <title>Plant Genome Project.</title>
        <authorList>
            <person name="Zhang R.-G."/>
        </authorList>
    </citation>
    <scope>NUCLEOTIDE SEQUENCE</scope>
    <source>
        <strain evidence="1">AT1</strain>
    </source>
</reference>
<sequence length="130" mass="15002">MRSGHIQRLRRRVRIALQLQLHSYDLIGPSKSSELPIRPLHHEIDILSHPLKPRNSAEIDTQTLSTKALTSRRRPSIRRSNPGVQTLTLGFHSRSNQSVNPHRSEAIKQLRDQGGEAQRPLVWFIYCLLY</sequence>
<dbReference type="EMBL" id="CM046388">
    <property type="protein sequence ID" value="KAI8571986.1"/>
    <property type="molecule type" value="Genomic_DNA"/>
</dbReference>
<gene>
    <name evidence="1" type="ORF">RHMOL_Rhmol01G0163600</name>
</gene>
<name>A0ACC0Q3F8_RHOML</name>
<accession>A0ACC0Q3F8</accession>
<comment type="caution">
    <text evidence="1">The sequence shown here is derived from an EMBL/GenBank/DDBJ whole genome shotgun (WGS) entry which is preliminary data.</text>
</comment>
<evidence type="ECO:0000313" key="2">
    <source>
        <dbReference type="Proteomes" id="UP001062846"/>
    </source>
</evidence>
<keyword evidence="2" id="KW-1185">Reference proteome</keyword>
<evidence type="ECO:0000313" key="1">
    <source>
        <dbReference type="EMBL" id="KAI8571986.1"/>
    </source>
</evidence>
<dbReference type="Proteomes" id="UP001062846">
    <property type="component" value="Chromosome 1"/>
</dbReference>
<organism evidence="1 2">
    <name type="scientific">Rhododendron molle</name>
    <name type="common">Chinese azalea</name>
    <name type="synonym">Azalea mollis</name>
    <dbReference type="NCBI Taxonomy" id="49168"/>
    <lineage>
        <taxon>Eukaryota</taxon>
        <taxon>Viridiplantae</taxon>
        <taxon>Streptophyta</taxon>
        <taxon>Embryophyta</taxon>
        <taxon>Tracheophyta</taxon>
        <taxon>Spermatophyta</taxon>
        <taxon>Magnoliopsida</taxon>
        <taxon>eudicotyledons</taxon>
        <taxon>Gunneridae</taxon>
        <taxon>Pentapetalae</taxon>
        <taxon>asterids</taxon>
        <taxon>Ericales</taxon>
        <taxon>Ericaceae</taxon>
        <taxon>Ericoideae</taxon>
        <taxon>Rhodoreae</taxon>
        <taxon>Rhododendron</taxon>
    </lineage>
</organism>
<proteinExistence type="predicted"/>
<protein>
    <submittedName>
        <fullName evidence="1">Uncharacterized protein</fullName>
    </submittedName>
</protein>